<evidence type="ECO:0000313" key="5">
    <source>
        <dbReference type="Proteomes" id="UP000664779"/>
    </source>
</evidence>
<dbReference type="Proteomes" id="UP000664779">
    <property type="component" value="Unassembled WGS sequence"/>
</dbReference>
<organism evidence="4 5">
    <name type="scientific">Roseibium limicola</name>
    <dbReference type="NCBI Taxonomy" id="2816037"/>
    <lineage>
        <taxon>Bacteria</taxon>
        <taxon>Pseudomonadati</taxon>
        <taxon>Pseudomonadota</taxon>
        <taxon>Alphaproteobacteria</taxon>
        <taxon>Hyphomicrobiales</taxon>
        <taxon>Stappiaceae</taxon>
        <taxon>Roseibium</taxon>
    </lineage>
</organism>
<dbReference type="EMBL" id="JAFLNF010000006">
    <property type="protein sequence ID" value="MBO0346546.1"/>
    <property type="molecule type" value="Genomic_DNA"/>
</dbReference>
<keyword evidence="1" id="KW-0479">Metal-binding</keyword>
<keyword evidence="2 4" id="KW-0378">Hydrolase</keyword>
<reference evidence="4" key="1">
    <citation type="submission" date="2021-03" db="EMBL/GenBank/DDBJ databases">
        <title>Roseibium sp. CAU 1637 isolated from Incheon.</title>
        <authorList>
            <person name="Kim W."/>
        </authorList>
    </citation>
    <scope>NUCLEOTIDE SEQUENCE</scope>
    <source>
        <strain evidence="4">CAU 1637</strain>
    </source>
</reference>
<proteinExistence type="predicted"/>
<dbReference type="RefSeq" id="WP_206942375.1">
    <property type="nucleotide sequence ID" value="NZ_JAFLNF010000006.1"/>
</dbReference>
<dbReference type="GO" id="GO:0046872">
    <property type="term" value="F:metal ion binding"/>
    <property type="evidence" value="ECO:0007669"/>
    <property type="project" value="UniProtKB-KW"/>
</dbReference>
<dbReference type="PANTHER" id="PTHR45953:SF1">
    <property type="entry name" value="IDURONATE 2-SULFATASE"/>
    <property type="match status" value="1"/>
</dbReference>
<dbReference type="Pfam" id="PF00884">
    <property type="entry name" value="Sulfatase"/>
    <property type="match status" value="1"/>
</dbReference>
<dbReference type="GO" id="GO:0005737">
    <property type="term" value="C:cytoplasm"/>
    <property type="evidence" value="ECO:0007669"/>
    <property type="project" value="TreeGrafter"/>
</dbReference>
<dbReference type="InterPro" id="IPR000917">
    <property type="entry name" value="Sulfatase_N"/>
</dbReference>
<dbReference type="AlphaFoldDB" id="A0A939ERC5"/>
<feature type="domain" description="Sulfatase N-terminal" evidence="3">
    <location>
        <begin position="5"/>
        <end position="376"/>
    </location>
</feature>
<dbReference type="SUPFAM" id="SSF53649">
    <property type="entry name" value="Alkaline phosphatase-like"/>
    <property type="match status" value="1"/>
</dbReference>
<evidence type="ECO:0000313" key="4">
    <source>
        <dbReference type="EMBL" id="MBO0346546.1"/>
    </source>
</evidence>
<gene>
    <name evidence="4" type="ORF">J0X15_15040</name>
</gene>
<dbReference type="GO" id="GO:0008484">
    <property type="term" value="F:sulfuric ester hydrolase activity"/>
    <property type="evidence" value="ECO:0007669"/>
    <property type="project" value="TreeGrafter"/>
</dbReference>
<dbReference type="Gene3D" id="3.40.720.10">
    <property type="entry name" value="Alkaline Phosphatase, subunit A"/>
    <property type="match status" value="1"/>
</dbReference>
<sequence>MSQRPNILLITADQWRGDCLGIAGHPQVQTPNTDALAREGTYFSRHYAATAPCSPARASLYTGLYQMNHRVLANGSPLDDRFDNVARAARRAGYLPTLFGYTDTSADPRCHDPQDPVLTSYEGILPGFIAGQLLLEDDKTWLAWLKERGYTSEQLARIHHVEQQGEERISLAPTLYGADETPTAFLTGAFLSWRDQQSADQPWFAHVSYLRPHPPICVPEPFNRMYEPDASADFAGAPTPDEEAEVHPLLAALQTSQKLGHHIPGADGPVRDLTRKDLARIRALYYGMISEVDHQLGRLLEGLKAAGDYDNTLIILTSDHAEMMGDHWLLGKAGFHEQSYHVPLVIKAPGESGGHVVDAFTSAVDVFPTLLDVLGIRPGHQPDGCSLLPFTGGETPEDWRDAVLWEYSYRQLTVEGTQMNAPGKSLISLRAEAWQYVHCPELPDLFLAGLPGAPLEPVPLDMVPAARRIECMERLLAARMTLQDETLCHAMVWSFHADR</sequence>
<dbReference type="InterPro" id="IPR017850">
    <property type="entry name" value="Alkaline_phosphatase_core_sf"/>
</dbReference>
<evidence type="ECO:0000259" key="3">
    <source>
        <dbReference type="Pfam" id="PF00884"/>
    </source>
</evidence>
<keyword evidence="5" id="KW-1185">Reference proteome</keyword>
<accession>A0A939ERC5</accession>
<comment type="caution">
    <text evidence="4">The sequence shown here is derived from an EMBL/GenBank/DDBJ whole genome shotgun (WGS) entry which is preliminary data.</text>
</comment>
<protein>
    <submittedName>
        <fullName evidence="4">Sulfatase-like hydrolase/transferase</fullName>
    </submittedName>
</protein>
<evidence type="ECO:0000256" key="2">
    <source>
        <dbReference type="ARBA" id="ARBA00022801"/>
    </source>
</evidence>
<dbReference type="PANTHER" id="PTHR45953">
    <property type="entry name" value="IDURONATE 2-SULFATASE"/>
    <property type="match status" value="1"/>
</dbReference>
<name>A0A939ERC5_9HYPH</name>
<evidence type="ECO:0000256" key="1">
    <source>
        <dbReference type="ARBA" id="ARBA00022723"/>
    </source>
</evidence>